<dbReference type="Pfam" id="PF09697">
    <property type="entry name" value="Porph_ging"/>
    <property type="match status" value="1"/>
</dbReference>
<dbReference type="NCBIfam" id="TIGR01200">
    <property type="entry name" value="GLPGLI"/>
    <property type="match status" value="1"/>
</dbReference>
<reference evidence="1 2" key="1">
    <citation type="submission" date="2023-01" db="EMBL/GenBank/DDBJ databases">
        <title>Complete genome sequence of Muricauda aquimarina strain IFOP_LL357.</title>
        <authorList>
            <person name="Gajardo G."/>
            <person name="Ueki S."/>
            <person name="Maruyama F."/>
        </authorList>
    </citation>
    <scope>NUCLEOTIDE SEQUENCE [LARGE SCALE GENOMIC DNA]</scope>
    <source>
        <strain evidence="1 2">IFOP_LL357</strain>
    </source>
</reference>
<proteinExistence type="predicted"/>
<evidence type="ECO:0000313" key="2">
    <source>
        <dbReference type="Proteomes" id="UP001330184"/>
    </source>
</evidence>
<gene>
    <name evidence="1" type="ORF">MACH07_10280</name>
</gene>
<dbReference type="EMBL" id="AP027268">
    <property type="protein sequence ID" value="BDW92196.1"/>
    <property type="molecule type" value="Genomic_DNA"/>
</dbReference>
<keyword evidence="2" id="KW-1185">Reference proteome</keyword>
<dbReference type="AlphaFoldDB" id="A0AA48KQK6"/>
<dbReference type="Proteomes" id="UP001330184">
    <property type="component" value="Chromosome"/>
</dbReference>
<name>A0AA48KQK6_9FLAO</name>
<dbReference type="InterPro" id="IPR005901">
    <property type="entry name" value="GLPGLI"/>
</dbReference>
<evidence type="ECO:0008006" key="3">
    <source>
        <dbReference type="Google" id="ProtNLM"/>
    </source>
</evidence>
<organism evidence="1 2">
    <name type="scientific">Flagellimonas marinaquae</name>
    <dbReference type="NCBI Taxonomy" id="254955"/>
    <lineage>
        <taxon>Bacteria</taxon>
        <taxon>Pseudomonadati</taxon>
        <taxon>Bacteroidota</taxon>
        <taxon>Flavobacteriia</taxon>
        <taxon>Flavobacteriales</taxon>
        <taxon>Flavobacteriaceae</taxon>
        <taxon>Flagellimonas</taxon>
    </lineage>
</organism>
<evidence type="ECO:0000313" key="1">
    <source>
        <dbReference type="EMBL" id="BDW92196.1"/>
    </source>
</evidence>
<sequence>MPRMGVYKDDIKNILKKAKSLRFQLVFDQTGSMFSLVKDLQIDENDFGVKMATVIFGADKAYYTNIVEGYFIEEKQIFDKAFSIVKHIDKENWELTPEKKVINGHECYKATGKRTLTGKSFNKKTLDIVAWYCPEIPLKLGPFEAVGLPGLVVQLDLKGHSVLLDHMEWDKNISVENDISGEIVSEKEFDSIFKKMVKVRMPN</sequence>
<protein>
    <recommendedName>
        <fullName evidence="3">GLPGLI family protein</fullName>
    </recommendedName>
</protein>
<accession>A0AA48KQK6</accession>